<name>A0A918KIE0_9PROT</name>
<evidence type="ECO:0000313" key="2">
    <source>
        <dbReference type="EMBL" id="GGX62329.1"/>
    </source>
</evidence>
<evidence type="ECO:0008006" key="4">
    <source>
        <dbReference type="Google" id="ProtNLM"/>
    </source>
</evidence>
<proteinExistence type="predicted"/>
<dbReference type="InterPro" id="IPR008523">
    <property type="entry name" value="DUF805"/>
</dbReference>
<evidence type="ECO:0000313" key="3">
    <source>
        <dbReference type="Proteomes" id="UP000600865"/>
    </source>
</evidence>
<dbReference type="EMBL" id="BMYV01000001">
    <property type="protein sequence ID" value="GGX62329.1"/>
    <property type="molecule type" value="Genomic_DNA"/>
</dbReference>
<sequence length="180" mass="19050">MGNLLFSPSGRIGPAAFMKGMMVLAAISAIISLTGLFSFQISQLLGYVSFLLIIPSFFLLIKRSHDAGKSGWMSIVWFLLWLVIVIVISMILGAVMPGAAEAEMKLAMEARMAGATGFGEIMEITKEITDEFGPALAKQAAIPSAIASLVATGIAAFLINMFNKSDAHDNQFGPATTGDS</sequence>
<feature type="transmembrane region" description="Helical" evidence="1">
    <location>
        <begin position="73"/>
        <end position="96"/>
    </location>
</feature>
<comment type="caution">
    <text evidence="2">The sequence shown here is derived from an EMBL/GenBank/DDBJ whole genome shotgun (WGS) entry which is preliminary data.</text>
</comment>
<accession>A0A918KIE0</accession>
<keyword evidence="1" id="KW-1133">Transmembrane helix</keyword>
<feature type="transmembrane region" description="Helical" evidence="1">
    <location>
        <begin position="44"/>
        <end position="61"/>
    </location>
</feature>
<keyword evidence="1" id="KW-0472">Membrane</keyword>
<dbReference type="Pfam" id="PF05656">
    <property type="entry name" value="DUF805"/>
    <property type="match status" value="1"/>
</dbReference>
<feature type="transmembrane region" description="Helical" evidence="1">
    <location>
        <begin position="21"/>
        <end position="38"/>
    </location>
</feature>
<organism evidence="2 3">
    <name type="scientific">Litorimonas cladophorae</name>
    <dbReference type="NCBI Taxonomy" id="1220491"/>
    <lineage>
        <taxon>Bacteria</taxon>
        <taxon>Pseudomonadati</taxon>
        <taxon>Pseudomonadota</taxon>
        <taxon>Alphaproteobacteria</taxon>
        <taxon>Maricaulales</taxon>
        <taxon>Robiginitomaculaceae</taxon>
    </lineage>
</organism>
<protein>
    <recommendedName>
        <fullName evidence="4">DUF805 domain-containing protein</fullName>
    </recommendedName>
</protein>
<feature type="transmembrane region" description="Helical" evidence="1">
    <location>
        <begin position="140"/>
        <end position="162"/>
    </location>
</feature>
<dbReference type="RefSeq" id="WP_189582248.1">
    <property type="nucleotide sequence ID" value="NZ_BMYV01000001.1"/>
</dbReference>
<evidence type="ECO:0000256" key="1">
    <source>
        <dbReference type="SAM" id="Phobius"/>
    </source>
</evidence>
<dbReference type="Proteomes" id="UP000600865">
    <property type="component" value="Unassembled WGS sequence"/>
</dbReference>
<gene>
    <name evidence="2" type="ORF">GCM10011309_10370</name>
</gene>
<keyword evidence="1" id="KW-0812">Transmembrane</keyword>
<dbReference type="GO" id="GO:0016020">
    <property type="term" value="C:membrane"/>
    <property type="evidence" value="ECO:0007669"/>
    <property type="project" value="InterPro"/>
</dbReference>
<reference evidence="2 3" key="1">
    <citation type="journal article" date="2014" name="Int. J. Syst. Evol. Microbiol.">
        <title>Complete genome sequence of Corynebacterium casei LMG S-19264T (=DSM 44701T), isolated from a smear-ripened cheese.</title>
        <authorList>
            <consortium name="US DOE Joint Genome Institute (JGI-PGF)"/>
            <person name="Walter F."/>
            <person name="Albersmeier A."/>
            <person name="Kalinowski J."/>
            <person name="Ruckert C."/>
        </authorList>
    </citation>
    <scope>NUCLEOTIDE SEQUENCE [LARGE SCALE GENOMIC DNA]</scope>
    <source>
        <strain evidence="2 3">KCTC 23968</strain>
    </source>
</reference>
<keyword evidence="3" id="KW-1185">Reference proteome</keyword>
<dbReference type="AlphaFoldDB" id="A0A918KIE0"/>